<feature type="compositionally biased region" description="Polar residues" evidence="1">
    <location>
        <begin position="385"/>
        <end position="400"/>
    </location>
</feature>
<dbReference type="PROSITE" id="PS50011">
    <property type="entry name" value="PROTEIN_KINASE_DOM"/>
    <property type="match status" value="1"/>
</dbReference>
<feature type="domain" description="Protein kinase" evidence="2">
    <location>
        <begin position="88"/>
        <end position="372"/>
    </location>
</feature>
<feature type="compositionally biased region" description="Basic and acidic residues" evidence="1">
    <location>
        <begin position="763"/>
        <end position="780"/>
    </location>
</feature>
<dbReference type="Gene3D" id="1.10.510.10">
    <property type="entry name" value="Transferase(Phosphotransferase) domain 1"/>
    <property type="match status" value="1"/>
</dbReference>
<evidence type="ECO:0000313" key="3">
    <source>
        <dbReference type="EMBL" id="CEM48795.1"/>
    </source>
</evidence>
<feature type="region of interest" description="Disordered" evidence="1">
    <location>
        <begin position="460"/>
        <end position="545"/>
    </location>
</feature>
<dbReference type="GO" id="GO:0004672">
    <property type="term" value="F:protein kinase activity"/>
    <property type="evidence" value="ECO:0007669"/>
    <property type="project" value="InterPro"/>
</dbReference>
<dbReference type="SMART" id="SM00220">
    <property type="entry name" value="S_TKc"/>
    <property type="match status" value="1"/>
</dbReference>
<organism evidence="3">
    <name type="scientific">Chromera velia CCMP2878</name>
    <dbReference type="NCBI Taxonomy" id="1169474"/>
    <lineage>
        <taxon>Eukaryota</taxon>
        <taxon>Sar</taxon>
        <taxon>Alveolata</taxon>
        <taxon>Colpodellida</taxon>
        <taxon>Chromeraceae</taxon>
        <taxon>Chromera</taxon>
    </lineage>
</organism>
<dbReference type="PANTHER" id="PTHR24347">
    <property type="entry name" value="SERINE/THREONINE-PROTEIN KINASE"/>
    <property type="match status" value="1"/>
</dbReference>
<sequence>MGNCSCTQCDRCTTGTREAGIEIRPHLEDAALSRGYETLREQHTQAFFAPSEVDKRPPRGYLKFKKSDQLSKEYALSFGGTTEGEKDREASLVGGSPVFIAVHRGTKEVRSVRAVRKPEHPEARERMAETVEKLLKLRHESIASVLDVFEDYRFFFLVMEKVSGETIVQRILSRRHFTEQQAAVVIFHVLHSLLSLHEMGIGLGGLCPESLMFQDERPQSLLKLVDFGLEHKGHFWDRHLTRGGSRPVLAPPEAVLSHHALFFQAPETVGEVSGSGCLLPTEGSIGKGGHPPGAQTSRACMPGGHCGDLDRRQRIEKSGGTAATTVAPDSRRGLTSNRHQMEHPEAWRGSMSLSFTSRSSYMGGETERHSGVLLSANNASALSSHTHNPQQMNKPNNPLESSLARFGDALLVHVDAPGAETVAALPRQVSIGVGDGLPSASDADAAAVGLPSLSTESVRAALAAQQKQKQQRAYASHAQAPRPPTLPPPVLCPVNPSRNPQAHTHIHAHGHAPTPNAFPFPSPSSNTGRTHEANRPSGHAANRPVVPRIRLDVGCQQHRLPSSDSSAPDRGGGGGGQSAVSSHRTEQTPLHRESGHPPSSFVSPAAPSGSSAAPPSLSHKEAEANREAKGIGLLTDGDEEDDEADSTGSLLDIAEESLAGVRCLEREALHGAPPPPSAGSSLVLLEGGREEGQQTQAEEEKSSKRHSRSLSLSQTISLPGSAPSAFAVSVGAGEGVGRSAPSSIPLSHTTTAASSSLSSSFARSHEEHLVTRRGGREREGSLLSPGPVDEGGEGEEQEEGGRGKEKRGTNSLLTKGGGRAVRGKEEWWSTKENIEGMDTFMKADAFSERISVKEALQHEWITSFAEDSPQGGMHMLYMKNLRVGGWV</sequence>
<feature type="region of interest" description="Disordered" evidence="1">
    <location>
        <begin position="285"/>
        <end position="351"/>
    </location>
</feature>
<feature type="region of interest" description="Disordered" evidence="1">
    <location>
        <begin position="668"/>
        <end position="823"/>
    </location>
</feature>
<dbReference type="Gene3D" id="3.30.200.20">
    <property type="entry name" value="Phosphorylase Kinase, domain 1"/>
    <property type="match status" value="1"/>
</dbReference>
<proteinExistence type="predicted"/>
<dbReference type="Pfam" id="PF00069">
    <property type="entry name" value="Pkinase"/>
    <property type="match status" value="1"/>
</dbReference>
<feature type="compositionally biased region" description="Low complexity" evidence="1">
    <location>
        <begin position="597"/>
        <end position="617"/>
    </location>
</feature>
<feature type="compositionally biased region" description="Basic and acidic residues" evidence="1">
    <location>
        <begin position="583"/>
        <end position="595"/>
    </location>
</feature>
<feature type="non-terminal residue" evidence="3">
    <location>
        <position position="887"/>
    </location>
</feature>
<gene>
    <name evidence="3" type="ORF">Cvel_9027</name>
</gene>
<dbReference type="AlphaFoldDB" id="A0A0G4HWD4"/>
<feature type="compositionally biased region" description="Basic and acidic residues" evidence="1">
    <location>
        <begin position="307"/>
        <end position="317"/>
    </location>
</feature>
<evidence type="ECO:0000256" key="1">
    <source>
        <dbReference type="SAM" id="MobiDB-lite"/>
    </source>
</evidence>
<feature type="compositionally biased region" description="Basic and acidic residues" evidence="1">
    <location>
        <begin position="799"/>
        <end position="808"/>
    </location>
</feature>
<feature type="compositionally biased region" description="Pro residues" evidence="1">
    <location>
        <begin position="481"/>
        <end position="491"/>
    </location>
</feature>
<dbReference type="InterPro" id="IPR000719">
    <property type="entry name" value="Prot_kinase_dom"/>
</dbReference>
<feature type="compositionally biased region" description="Basic and acidic residues" evidence="1">
    <location>
        <begin position="687"/>
        <end position="702"/>
    </location>
</feature>
<dbReference type="InterPro" id="IPR011009">
    <property type="entry name" value="Kinase-like_dom_sf"/>
</dbReference>
<accession>A0A0G4HWD4</accession>
<name>A0A0G4HWD4_9ALVE</name>
<evidence type="ECO:0000259" key="2">
    <source>
        <dbReference type="PROSITE" id="PS50011"/>
    </source>
</evidence>
<dbReference type="GO" id="GO:0005524">
    <property type="term" value="F:ATP binding"/>
    <property type="evidence" value="ECO:0007669"/>
    <property type="project" value="InterPro"/>
</dbReference>
<reference evidence="3" key="1">
    <citation type="submission" date="2014-11" db="EMBL/GenBank/DDBJ databases">
        <authorList>
            <person name="Otto D Thomas"/>
            <person name="Naeem Raeece"/>
        </authorList>
    </citation>
    <scope>NUCLEOTIDE SEQUENCE</scope>
</reference>
<feature type="region of interest" description="Disordered" evidence="1">
    <location>
        <begin position="382"/>
        <end position="401"/>
    </location>
</feature>
<protein>
    <recommendedName>
        <fullName evidence="2">Protein kinase domain-containing protein</fullName>
    </recommendedName>
</protein>
<dbReference type="SUPFAM" id="SSF56112">
    <property type="entry name" value="Protein kinase-like (PK-like)"/>
    <property type="match status" value="1"/>
</dbReference>
<dbReference type="EMBL" id="CDMZ01004148">
    <property type="protein sequence ID" value="CEM48795.1"/>
    <property type="molecule type" value="Genomic_DNA"/>
</dbReference>
<feature type="compositionally biased region" description="Low complexity" evidence="1">
    <location>
        <begin position="747"/>
        <end position="762"/>
    </location>
</feature>
<feature type="region of interest" description="Disordered" evidence="1">
    <location>
        <begin position="558"/>
        <end position="625"/>
    </location>
</feature>
<feature type="compositionally biased region" description="Low complexity" evidence="1">
    <location>
        <begin position="460"/>
        <end position="473"/>
    </location>
</feature>